<dbReference type="Gene3D" id="2.30.60.10">
    <property type="entry name" value="Cyanovirin-N"/>
    <property type="match status" value="2"/>
</dbReference>
<feature type="domain" description="Cyanovirin-N" evidence="2">
    <location>
        <begin position="128"/>
        <end position="229"/>
    </location>
</feature>
<dbReference type="SMART" id="SM01111">
    <property type="entry name" value="CVNH"/>
    <property type="match status" value="2"/>
</dbReference>
<keyword evidence="4" id="KW-1185">Reference proteome</keyword>
<reference evidence="3" key="1">
    <citation type="submission" date="2020-05" db="EMBL/GenBank/DDBJ databases">
        <title>Mycena genomes resolve the evolution of fungal bioluminescence.</title>
        <authorList>
            <person name="Tsai I.J."/>
        </authorList>
    </citation>
    <scope>NUCLEOTIDE SEQUENCE</scope>
    <source>
        <strain evidence="3">160909Yilan</strain>
    </source>
</reference>
<evidence type="ECO:0000313" key="3">
    <source>
        <dbReference type="EMBL" id="KAF7361092.1"/>
    </source>
</evidence>
<keyword evidence="1" id="KW-1133">Transmembrane helix</keyword>
<organism evidence="3 4">
    <name type="scientific">Mycena sanguinolenta</name>
    <dbReference type="NCBI Taxonomy" id="230812"/>
    <lineage>
        <taxon>Eukaryota</taxon>
        <taxon>Fungi</taxon>
        <taxon>Dikarya</taxon>
        <taxon>Basidiomycota</taxon>
        <taxon>Agaricomycotina</taxon>
        <taxon>Agaricomycetes</taxon>
        <taxon>Agaricomycetidae</taxon>
        <taxon>Agaricales</taxon>
        <taxon>Marasmiineae</taxon>
        <taxon>Mycenaceae</taxon>
        <taxon>Mycena</taxon>
    </lineage>
</organism>
<evidence type="ECO:0000259" key="2">
    <source>
        <dbReference type="SMART" id="SM01111"/>
    </source>
</evidence>
<keyword evidence="1" id="KW-0812">Transmembrane</keyword>
<name>A0A8H7D6F3_9AGAR</name>
<dbReference type="PANTHER" id="PTHR42076">
    <property type="entry name" value="CYANOVIRIN-N HOMOLOG"/>
    <property type="match status" value="1"/>
</dbReference>
<dbReference type="OrthoDB" id="2441380at2759"/>
<evidence type="ECO:0000256" key="1">
    <source>
        <dbReference type="SAM" id="Phobius"/>
    </source>
</evidence>
<dbReference type="Pfam" id="PF08881">
    <property type="entry name" value="CVNH"/>
    <property type="match status" value="2"/>
</dbReference>
<accession>A0A8H7D6F3</accession>
<gene>
    <name evidence="3" type="ORF">MSAN_01140400</name>
</gene>
<dbReference type="PANTHER" id="PTHR42076:SF1">
    <property type="entry name" value="CYANOVIRIN-N DOMAIN-CONTAINING PROTEIN"/>
    <property type="match status" value="1"/>
</dbReference>
<evidence type="ECO:0000313" key="4">
    <source>
        <dbReference type="Proteomes" id="UP000623467"/>
    </source>
</evidence>
<feature type="domain" description="Cyanovirin-N" evidence="2">
    <location>
        <begin position="2"/>
        <end position="102"/>
    </location>
</feature>
<dbReference type="InterPro" id="IPR036673">
    <property type="entry name" value="Cyanovirin-N_sf"/>
</dbReference>
<dbReference type="EMBL" id="JACAZH010000008">
    <property type="protein sequence ID" value="KAF7361092.1"/>
    <property type="molecule type" value="Genomic_DNA"/>
</dbReference>
<keyword evidence="1" id="KW-0472">Membrane</keyword>
<dbReference type="InterPro" id="IPR011058">
    <property type="entry name" value="Cyanovirin-N"/>
</dbReference>
<dbReference type="SUPFAM" id="SSF51322">
    <property type="entry name" value="Cyanovirin-N"/>
    <property type="match status" value="2"/>
</dbReference>
<dbReference type="Proteomes" id="UP000623467">
    <property type="component" value="Unassembled WGS sequence"/>
</dbReference>
<sequence>MAFTTDSRNIRIIGSRLAADVRVPNGNVWNPFELDLNPFLENRNGHFDTLAPFGNFFPSSQNLRIDQHGLLTAELRTAAGAWNVRSIDLNVFVGVSAGVLLFRRLQRNVIPIMILSVVSLMFVCSQQGIDTSATTVSLNGSVFSAFLMGSDGLMRYQEIDLNNHYANINGHFRSNPGDRNFFQTARNVHLGEAGQSFILMAELRVGTGWRNAQVNLAEDMVNNYSRLLFIGRFTSPPTFWQRFLEVFEGVPFVGFVVAGIYALMGDTESARRAVSLSANSTIVMTGAVIGGLLGGPWGAAIGAAITTPIGIFVETQLSPTQQTATIERYIFETIRNTIAAGTGGALTAWLTRTARPVMVSMFSEVNRGFGGHISSAVISGMGSAVETSLRRIFDAIQTGVFPSEWREVDAMVAGLVMGRKIQSFKLNMLQPLDDYKPSPDLYEAGMYKAITLEGSPEEYEDPVEEAERKKLE</sequence>
<proteinExistence type="predicted"/>
<protein>
    <submittedName>
        <fullName evidence="3">CNVH-domain-containing protein</fullName>
    </submittedName>
</protein>
<dbReference type="AlphaFoldDB" id="A0A8H7D6F3"/>
<feature type="transmembrane region" description="Helical" evidence="1">
    <location>
        <begin position="276"/>
        <end position="299"/>
    </location>
</feature>
<feature type="transmembrane region" description="Helical" evidence="1">
    <location>
        <begin position="246"/>
        <end position="264"/>
    </location>
</feature>
<comment type="caution">
    <text evidence="3">The sequence shown here is derived from an EMBL/GenBank/DDBJ whole genome shotgun (WGS) entry which is preliminary data.</text>
</comment>